<evidence type="ECO:0000313" key="4">
    <source>
        <dbReference type="Proteomes" id="UP000053477"/>
    </source>
</evidence>
<evidence type="ECO:0000256" key="2">
    <source>
        <dbReference type="SAM" id="SignalP"/>
    </source>
</evidence>
<dbReference type="InterPro" id="IPR021851">
    <property type="entry name" value="DUF3455"/>
</dbReference>
<dbReference type="InParanoid" id="A0A0H2RXP4"/>
<keyword evidence="2" id="KW-0732">Signal</keyword>
<accession>A0A0H2RXP4</accession>
<gene>
    <name evidence="3" type="ORF">SCHPADRAFT_889391</name>
</gene>
<protein>
    <recommendedName>
        <fullName evidence="5">Concanavalin A-like lectin/glucanase</fullName>
    </recommendedName>
</protein>
<dbReference type="Pfam" id="PF11937">
    <property type="entry name" value="DUF3455"/>
    <property type="match status" value="1"/>
</dbReference>
<proteinExistence type="predicted"/>
<dbReference type="Proteomes" id="UP000053477">
    <property type="component" value="Unassembled WGS sequence"/>
</dbReference>
<dbReference type="AlphaFoldDB" id="A0A0H2RXP4"/>
<evidence type="ECO:0008006" key="5">
    <source>
        <dbReference type="Google" id="ProtNLM"/>
    </source>
</evidence>
<feature type="chain" id="PRO_5005201889" description="Concanavalin A-like lectin/glucanase" evidence="2">
    <location>
        <begin position="24"/>
        <end position="352"/>
    </location>
</feature>
<keyword evidence="1" id="KW-0472">Membrane</keyword>
<keyword evidence="1" id="KW-0812">Transmembrane</keyword>
<keyword evidence="4" id="KW-1185">Reference proteome</keyword>
<feature type="signal peptide" evidence="2">
    <location>
        <begin position="1"/>
        <end position="23"/>
    </location>
</feature>
<reference evidence="3 4" key="1">
    <citation type="submission" date="2015-04" db="EMBL/GenBank/DDBJ databases">
        <title>Complete genome sequence of Schizopora paradoxa KUC8140, a cosmopolitan wood degrader in East Asia.</title>
        <authorList>
            <consortium name="DOE Joint Genome Institute"/>
            <person name="Min B."/>
            <person name="Park H."/>
            <person name="Jang Y."/>
            <person name="Kim J.-J."/>
            <person name="Kim K.H."/>
            <person name="Pangilinan J."/>
            <person name="Lipzen A."/>
            <person name="Riley R."/>
            <person name="Grigoriev I.V."/>
            <person name="Spatafora J.W."/>
            <person name="Choi I.-G."/>
        </authorList>
    </citation>
    <scope>NUCLEOTIDE SEQUENCE [LARGE SCALE GENOMIC DNA]</scope>
    <source>
        <strain evidence="3 4">KUC8140</strain>
    </source>
</reference>
<sequence length="352" mass="37045">MSSAKYSLIAFGIAATLGQGAIAQFLYAGCDVSNAVLSLPSGQTQLQLPSGLSPNSIALGVGVQNYTCTSAGNYTSAGAVAEFFDISCLLQASQTTFNEVQNLVFEFWNGTASADLSTLAELSTTFTETWLLDVHLGTHVFQPNPAGSGISPVFDYRAASRQHDADAFVLAAPKGNLPAPTGPQDVAWLELTQVQGDLGKIVFRVDTIGGQPPSSCTPGSAPISVKYSAKYWFFGGPASPIVQEFESIVADVWNQINSGYYADKGSTYTSTGSSKSGVKAVSSDDDDEVVSNTAPVLSFDPKSKSFPATIALIVINGILVVGILAAIVMYMRRTKREKNLRYVAAGAHNAPK</sequence>
<organism evidence="3 4">
    <name type="scientific">Schizopora paradoxa</name>
    <dbReference type="NCBI Taxonomy" id="27342"/>
    <lineage>
        <taxon>Eukaryota</taxon>
        <taxon>Fungi</taxon>
        <taxon>Dikarya</taxon>
        <taxon>Basidiomycota</taxon>
        <taxon>Agaricomycotina</taxon>
        <taxon>Agaricomycetes</taxon>
        <taxon>Hymenochaetales</taxon>
        <taxon>Schizoporaceae</taxon>
        <taxon>Schizopora</taxon>
    </lineage>
</organism>
<feature type="transmembrane region" description="Helical" evidence="1">
    <location>
        <begin position="306"/>
        <end position="331"/>
    </location>
</feature>
<keyword evidence="1" id="KW-1133">Transmembrane helix</keyword>
<evidence type="ECO:0000256" key="1">
    <source>
        <dbReference type="SAM" id="Phobius"/>
    </source>
</evidence>
<dbReference type="PANTHER" id="PTHR35567:SF1">
    <property type="entry name" value="CONSERVED FUNGAL PROTEIN (AFU_ORTHOLOGUE AFUA_1G14230)"/>
    <property type="match status" value="1"/>
</dbReference>
<evidence type="ECO:0000313" key="3">
    <source>
        <dbReference type="EMBL" id="KLO14258.1"/>
    </source>
</evidence>
<name>A0A0H2RXP4_9AGAM</name>
<dbReference type="OrthoDB" id="1859733at2759"/>
<dbReference type="PANTHER" id="PTHR35567">
    <property type="entry name" value="MALATE DEHYDROGENASE (AFU_ORTHOLOGUE AFUA_2G13800)"/>
    <property type="match status" value="1"/>
</dbReference>
<dbReference type="EMBL" id="KQ085946">
    <property type="protein sequence ID" value="KLO14258.1"/>
    <property type="molecule type" value="Genomic_DNA"/>
</dbReference>